<keyword evidence="2" id="KW-0732">Signal</keyword>
<dbReference type="Proteomes" id="UP000521199">
    <property type="component" value="Unassembled WGS sequence"/>
</dbReference>
<dbReference type="AlphaFoldDB" id="A0A7W8D9R5"/>
<feature type="signal peptide" evidence="2">
    <location>
        <begin position="1"/>
        <end position="22"/>
    </location>
</feature>
<name>A0A7W8D9R5_9GAMM</name>
<evidence type="ECO:0000313" key="4">
    <source>
        <dbReference type="EMBL" id="MBB5209387.1"/>
    </source>
</evidence>
<gene>
    <name evidence="4" type="ORF">HNQ52_002956</name>
</gene>
<accession>A0A7W8D9R5</accession>
<dbReference type="Pfam" id="PF03413">
    <property type="entry name" value="PepSY"/>
    <property type="match status" value="1"/>
</dbReference>
<dbReference type="EMBL" id="JACHHP010000006">
    <property type="protein sequence ID" value="MBB5209387.1"/>
    <property type="molecule type" value="Genomic_DNA"/>
</dbReference>
<organism evidence="4 5">
    <name type="scientific">Chiayiivirga flava</name>
    <dbReference type="NCBI Taxonomy" id="659595"/>
    <lineage>
        <taxon>Bacteria</taxon>
        <taxon>Pseudomonadati</taxon>
        <taxon>Pseudomonadota</taxon>
        <taxon>Gammaproteobacteria</taxon>
        <taxon>Lysobacterales</taxon>
        <taxon>Lysobacteraceae</taxon>
        <taxon>Chiayiivirga</taxon>
    </lineage>
</organism>
<feature type="chain" id="PRO_5030959764" evidence="2">
    <location>
        <begin position="23"/>
        <end position="111"/>
    </location>
</feature>
<proteinExistence type="predicted"/>
<evidence type="ECO:0000256" key="1">
    <source>
        <dbReference type="SAM" id="MobiDB-lite"/>
    </source>
</evidence>
<sequence length="111" mass="12768">MYPHRFRLAVLCALCLPPTLPAQPAERDDTVRTERDHERARQARASGAYMPLQSILDDAQRREPGRVVDVELDEDDDEYEIEILRADGAVVELDYDARTGDLRDREIEDDD</sequence>
<dbReference type="Gene3D" id="3.10.450.40">
    <property type="match status" value="1"/>
</dbReference>
<evidence type="ECO:0000313" key="5">
    <source>
        <dbReference type="Proteomes" id="UP000521199"/>
    </source>
</evidence>
<feature type="compositionally biased region" description="Basic and acidic residues" evidence="1">
    <location>
        <begin position="25"/>
        <end position="41"/>
    </location>
</feature>
<dbReference type="InterPro" id="IPR025711">
    <property type="entry name" value="PepSY"/>
</dbReference>
<evidence type="ECO:0000259" key="3">
    <source>
        <dbReference type="Pfam" id="PF03413"/>
    </source>
</evidence>
<comment type="caution">
    <text evidence="4">The sequence shown here is derived from an EMBL/GenBank/DDBJ whole genome shotgun (WGS) entry which is preliminary data.</text>
</comment>
<reference evidence="4 5" key="1">
    <citation type="submission" date="2020-08" db="EMBL/GenBank/DDBJ databases">
        <title>Genomic Encyclopedia of Type Strains, Phase IV (KMG-IV): sequencing the most valuable type-strain genomes for metagenomic binning, comparative biology and taxonomic classification.</title>
        <authorList>
            <person name="Goeker M."/>
        </authorList>
    </citation>
    <scope>NUCLEOTIDE SEQUENCE [LARGE SCALE GENOMIC DNA]</scope>
    <source>
        <strain evidence="4 5">DSM 24163</strain>
    </source>
</reference>
<feature type="region of interest" description="Disordered" evidence="1">
    <location>
        <begin position="19"/>
        <end position="47"/>
    </location>
</feature>
<feature type="domain" description="PepSY" evidence="3">
    <location>
        <begin position="52"/>
        <end position="105"/>
    </location>
</feature>
<dbReference type="RefSeq" id="WP_183961932.1">
    <property type="nucleotide sequence ID" value="NZ_JACHHP010000006.1"/>
</dbReference>
<evidence type="ECO:0000256" key="2">
    <source>
        <dbReference type="SAM" id="SignalP"/>
    </source>
</evidence>
<protein>
    <submittedName>
        <fullName evidence="4">Putative membrane protein YkoI</fullName>
    </submittedName>
</protein>
<keyword evidence="5" id="KW-1185">Reference proteome</keyword>